<evidence type="ECO:0000313" key="1">
    <source>
        <dbReference type="EMBL" id="KAH7303130.1"/>
    </source>
</evidence>
<sequence>MPFSPEEAVLFGLDSDIGIHAANLEIARSLVLIRKNLEKNTNLLKTLTVAEFSRRTTLKCNFNKNVEHFATKHDRSHALHPFEGNCRVDLFILTCITLTETAHKSLEDNLFGPRFPEFCARIIGDFTISQKLRKRLISDVEAACQQHGSPERIALLGIGLDVEGPPSSVQAPLNPPAPVPSHRALAHPPKRKEYLLWRRDPAKPFDRICNAVHGIKESKPDLLVEQPSITTGDRD</sequence>
<protein>
    <submittedName>
        <fullName evidence="1">Uncharacterized protein</fullName>
    </submittedName>
</protein>
<proteinExistence type="predicted"/>
<dbReference type="EMBL" id="JAGPNK010000039">
    <property type="protein sequence ID" value="KAH7303130.1"/>
    <property type="molecule type" value="Genomic_DNA"/>
</dbReference>
<reference evidence="1" key="1">
    <citation type="journal article" date="2021" name="Nat. Commun.">
        <title>Genetic determinants of endophytism in the Arabidopsis root mycobiome.</title>
        <authorList>
            <person name="Mesny F."/>
            <person name="Miyauchi S."/>
            <person name="Thiergart T."/>
            <person name="Pickel B."/>
            <person name="Atanasova L."/>
            <person name="Karlsson M."/>
            <person name="Huettel B."/>
            <person name="Barry K.W."/>
            <person name="Haridas S."/>
            <person name="Chen C."/>
            <person name="Bauer D."/>
            <person name="Andreopoulos W."/>
            <person name="Pangilinan J."/>
            <person name="LaButti K."/>
            <person name="Riley R."/>
            <person name="Lipzen A."/>
            <person name="Clum A."/>
            <person name="Drula E."/>
            <person name="Henrissat B."/>
            <person name="Kohler A."/>
            <person name="Grigoriev I.V."/>
            <person name="Martin F.M."/>
            <person name="Hacquard S."/>
        </authorList>
    </citation>
    <scope>NUCLEOTIDE SEQUENCE</scope>
    <source>
        <strain evidence="1">MPI-CAGE-CH-0235</strain>
    </source>
</reference>
<comment type="caution">
    <text evidence="1">The sequence shown here is derived from an EMBL/GenBank/DDBJ whole genome shotgun (WGS) entry which is preliminary data.</text>
</comment>
<accession>A0A8K0SB56</accession>
<keyword evidence="2" id="KW-1185">Reference proteome</keyword>
<dbReference type="AlphaFoldDB" id="A0A8K0SB56"/>
<dbReference type="Proteomes" id="UP000813444">
    <property type="component" value="Unassembled WGS sequence"/>
</dbReference>
<name>A0A8K0SB56_9HYPO</name>
<evidence type="ECO:0000313" key="2">
    <source>
        <dbReference type="Proteomes" id="UP000813444"/>
    </source>
</evidence>
<gene>
    <name evidence="1" type="ORF">B0I35DRAFT_182091</name>
</gene>
<organism evidence="1 2">
    <name type="scientific">Stachybotrys elegans</name>
    <dbReference type="NCBI Taxonomy" id="80388"/>
    <lineage>
        <taxon>Eukaryota</taxon>
        <taxon>Fungi</taxon>
        <taxon>Dikarya</taxon>
        <taxon>Ascomycota</taxon>
        <taxon>Pezizomycotina</taxon>
        <taxon>Sordariomycetes</taxon>
        <taxon>Hypocreomycetidae</taxon>
        <taxon>Hypocreales</taxon>
        <taxon>Stachybotryaceae</taxon>
        <taxon>Stachybotrys</taxon>
    </lineage>
</organism>